<dbReference type="AlphaFoldDB" id="A0A7V0XEK8"/>
<evidence type="ECO:0000256" key="1">
    <source>
        <dbReference type="ARBA" id="ARBA00001947"/>
    </source>
</evidence>
<evidence type="ECO:0000256" key="7">
    <source>
        <dbReference type="PIRSR" id="PIRSR006019-2"/>
    </source>
</evidence>
<dbReference type="InterPro" id="IPR015517">
    <property type="entry name" value="dCMP_deaminase-rel"/>
</dbReference>
<dbReference type="InterPro" id="IPR016193">
    <property type="entry name" value="Cytidine_deaminase-like"/>
</dbReference>
<reference evidence="9" key="1">
    <citation type="journal article" date="2020" name="mSystems">
        <title>Genome- and Community-Level Interaction Insights into Carbon Utilization and Element Cycling Functions of Hydrothermarchaeota in Hydrothermal Sediment.</title>
        <authorList>
            <person name="Zhou Z."/>
            <person name="Liu Y."/>
            <person name="Xu W."/>
            <person name="Pan J."/>
            <person name="Luo Z.H."/>
            <person name="Li M."/>
        </authorList>
    </citation>
    <scope>NUCLEOTIDE SEQUENCE [LARGE SCALE GENOMIC DNA]</scope>
    <source>
        <strain evidence="9">SpSt-1182</strain>
    </source>
</reference>
<dbReference type="SUPFAM" id="SSF53927">
    <property type="entry name" value="Cytidine deaminase-like"/>
    <property type="match status" value="1"/>
</dbReference>
<dbReference type="GO" id="GO:0004132">
    <property type="term" value="F:dCMP deaminase activity"/>
    <property type="evidence" value="ECO:0007669"/>
    <property type="project" value="InterPro"/>
</dbReference>
<dbReference type="InterPro" id="IPR035105">
    <property type="entry name" value="Deoxycytidylate_deaminase_dom"/>
</dbReference>
<dbReference type="InterPro" id="IPR002125">
    <property type="entry name" value="CMP_dCMP_dom"/>
</dbReference>
<dbReference type="GO" id="GO:0006220">
    <property type="term" value="P:pyrimidine nucleotide metabolic process"/>
    <property type="evidence" value="ECO:0007669"/>
    <property type="project" value="InterPro"/>
</dbReference>
<dbReference type="Pfam" id="PF00383">
    <property type="entry name" value="dCMP_cyt_deam_1"/>
    <property type="match status" value="1"/>
</dbReference>
<dbReference type="Proteomes" id="UP000885672">
    <property type="component" value="Unassembled WGS sequence"/>
</dbReference>
<keyword evidence="3 7" id="KW-0479">Metal-binding</keyword>
<evidence type="ECO:0000313" key="9">
    <source>
        <dbReference type="EMBL" id="HDQ98766.1"/>
    </source>
</evidence>
<dbReference type="PANTHER" id="PTHR11086">
    <property type="entry name" value="DEOXYCYTIDYLATE DEAMINASE-RELATED"/>
    <property type="match status" value="1"/>
</dbReference>
<feature type="binding site" evidence="7">
    <location>
        <position position="78"/>
    </location>
    <ligand>
        <name>Zn(2+)</name>
        <dbReference type="ChEBI" id="CHEBI:29105"/>
        <note>catalytic</note>
    </ligand>
</feature>
<dbReference type="PROSITE" id="PS51747">
    <property type="entry name" value="CYT_DCMP_DEAMINASES_2"/>
    <property type="match status" value="1"/>
</dbReference>
<dbReference type="Gene3D" id="3.40.140.10">
    <property type="entry name" value="Cytidine Deaminase, domain 2"/>
    <property type="match status" value="1"/>
</dbReference>
<keyword evidence="5 7" id="KW-0862">Zinc</keyword>
<comment type="similarity">
    <text evidence="2">Belongs to the cytidine and deoxycytidylate deaminase family.</text>
</comment>
<name>A0A7V0XEK8_UNCW3</name>
<evidence type="ECO:0000256" key="3">
    <source>
        <dbReference type="ARBA" id="ARBA00022723"/>
    </source>
</evidence>
<evidence type="ECO:0000256" key="2">
    <source>
        <dbReference type="ARBA" id="ARBA00006576"/>
    </source>
</evidence>
<dbReference type="GO" id="GO:0008270">
    <property type="term" value="F:zinc ion binding"/>
    <property type="evidence" value="ECO:0007669"/>
    <property type="project" value="InterPro"/>
</dbReference>
<feature type="binding site" evidence="7">
    <location>
        <position position="106"/>
    </location>
    <ligand>
        <name>Zn(2+)</name>
        <dbReference type="ChEBI" id="CHEBI:29105"/>
        <note>catalytic</note>
    </ligand>
</feature>
<comment type="cofactor">
    <cofactor evidence="1 7">
        <name>Zn(2+)</name>
        <dbReference type="ChEBI" id="CHEBI:29105"/>
    </cofactor>
</comment>
<evidence type="ECO:0000256" key="6">
    <source>
        <dbReference type="PIRSR" id="PIRSR006019-1"/>
    </source>
</evidence>
<comment type="caution">
    <text evidence="9">The sequence shown here is derived from an EMBL/GenBank/DDBJ whole genome shotgun (WGS) entry which is preliminary data.</text>
</comment>
<evidence type="ECO:0000256" key="4">
    <source>
        <dbReference type="ARBA" id="ARBA00022801"/>
    </source>
</evidence>
<feature type="domain" description="CMP/dCMP-type deaminase" evidence="8">
    <location>
        <begin position="5"/>
        <end position="135"/>
    </location>
</feature>
<accession>A0A7V0XEK8</accession>
<dbReference type="InterPro" id="IPR016192">
    <property type="entry name" value="APOBEC/CMP_deaminase_Zn-bd"/>
</dbReference>
<dbReference type="PANTHER" id="PTHR11086:SF18">
    <property type="entry name" value="DEOXYCYTIDYLATE DEAMINASE"/>
    <property type="match status" value="1"/>
</dbReference>
<dbReference type="PROSITE" id="PS00903">
    <property type="entry name" value="CYT_DCMP_DEAMINASES_1"/>
    <property type="match status" value="1"/>
</dbReference>
<feature type="binding site" evidence="7">
    <location>
        <position position="109"/>
    </location>
    <ligand>
        <name>Zn(2+)</name>
        <dbReference type="ChEBI" id="CHEBI:29105"/>
        <note>catalytic</note>
    </ligand>
</feature>
<dbReference type="EMBL" id="DSBX01000016">
    <property type="protein sequence ID" value="HDQ98766.1"/>
    <property type="molecule type" value="Genomic_DNA"/>
</dbReference>
<dbReference type="CDD" id="cd01286">
    <property type="entry name" value="deoxycytidylate_deaminase"/>
    <property type="match status" value="1"/>
</dbReference>
<dbReference type="GO" id="GO:0005737">
    <property type="term" value="C:cytoplasm"/>
    <property type="evidence" value="ECO:0007669"/>
    <property type="project" value="TreeGrafter"/>
</dbReference>
<feature type="active site" description="Proton donor" evidence="6">
    <location>
        <position position="80"/>
    </location>
</feature>
<dbReference type="PIRSF" id="PIRSF006019">
    <property type="entry name" value="dCMP_deaminase"/>
    <property type="match status" value="1"/>
</dbReference>
<dbReference type="InterPro" id="IPR016473">
    <property type="entry name" value="dCMP_deaminase"/>
</dbReference>
<protein>
    <submittedName>
        <fullName evidence="9">Cytidine deaminase</fullName>
    </submittedName>
</protein>
<evidence type="ECO:0000256" key="5">
    <source>
        <dbReference type="ARBA" id="ARBA00022833"/>
    </source>
</evidence>
<evidence type="ECO:0000259" key="8">
    <source>
        <dbReference type="PROSITE" id="PS51747"/>
    </source>
</evidence>
<sequence>MTRKSWDRYFMDIARLVSERSTCRRRRVGAVLVREKRILCTGYNGAPAGMPHCDEVGCLRERLSIPSGERIEICRGIHAEQNALVQAAAFGIKVTGATLYCTHEPCITCGKMLLNAGIREFVVAESYADEFGRQLLAEAGAEVRLVDHPAGHEPGPGA</sequence>
<gene>
    <name evidence="9" type="ORF">ENN51_00565</name>
</gene>
<proteinExistence type="inferred from homology"/>
<organism evidence="9">
    <name type="scientific">candidate division WOR-3 bacterium</name>
    <dbReference type="NCBI Taxonomy" id="2052148"/>
    <lineage>
        <taxon>Bacteria</taxon>
        <taxon>Bacteria division WOR-3</taxon>
    </lineage>
</organism>
<keyword evidence="4" id="KW-0378">Hydrolase</keyword>